<protein>
    <submittedName>
        <fullName evidence="1">Uncharacterized protein</fullName>
    </submittedName>
</protein>
<reference evidence="1 2" key="1">
    <citation type="submission" date="2014-02" db="EMBL/GenBank/DDBJ databases">
        <title>The genome sequence of the entomopathogenic fungus Metarhizium robertsii ARSEF 2575.</title>
        <authorList>
            <person name="Giuliano Garisto Donzelli B."/>
            <person name="Roe B.A."/>
            <person name="Macmil S.L."/>
            <person name="Krasnoff S.B."/>
            <person name="Gibson D.M."/>
        </authorList>
    </citation>
    <scope>NUCLEOTIDE SEQUENCE [LARGE SCALE GENOMIC DNA]</scope>
    <source>
        <strain evidence="1 2">ARSEF 2575</strain>
    </source>
</reference>
<sequence>MGAIEPAMVATLLCVRHVHQPWRPGQPEHYGVRTDTSLPRSGLSVRVATLNGAYSTSIMTEAVEGGNLGGQFKPGPIEARSPSVAPAGDGQVLRSTSANWETSMVEGPADHQLTSARVSRQVGASGAPSRLSGLPMRLCVRSNEGASPCYHNAMTCHADTRVCTYNYIMFDMGMSESETHQPDAQTRVRAPEYTSVAGLFLACINPAQDLVRRLPAGMTT</sequence>
<name>A0A014P7G9_9HYPO</name>
<dbReference type="AlphaFoldDB" id="A0A014P7G9"/>
<dbReference type="HOGENOM" id="CLU_1256303_0_0_1"/>
<dbReference type="Proteomes" id="UP000030151">
    <property type="component" value="Unassembled WGS sequence"/>
</dbReference>
<comment type="caution">
    <text evidence="1">The sequence shown here is derived from an EMBL/GenBank/DDBJ whole genome shotgun (WGS) entry which is preliminary data.</text>
</comment>
<organism evidence="1 2">
    <name type="scientific">Metarhizium robertsii</name>
    <dbReference type="NCBI Taxonomy" id="568076"/>
    <lineage>
        <taxon>Eukaryota</taxon>
        <taxon>Fungi</taxon>
        <taxon>Dikarya</taxon>
        <taxon>Ascomycota</taxon>
        <taxon>Pezizomycotina</taxon>
        <taxon>Sordariomycetes</taxon>
        <taxon>Hypocreomycetidae</taxon>
        <taxon>Hypocreales</taxon>
        <taxon>Clavicipitaceae</taxon>
        <taxon>Metarhizium</taxon>
    </lineage>
</organism>
<accession>A0A014P7G9</accession>
<gene>
    <name evidence="1" type="ORF">X797_008052</name>
</gene>
<evidence type="ECO:0000313" key="1">
    <source>
        <dbReference type="EMBL" id="EXU98815.1"/>
    </source>
</evidence>
<dbReference type="EMBL" id="JELW01000023">
    <property type="protein sequence ID" value="EXU98815.1"/>
    <property type="molecule type" value="Genomic_DNA"/>
</dbReference>
<evidence type="ECO:0000313" key="2">
    <source>
        <dbReference type="Proteomes" id="UP000030151"/>
    </source>
</evidence>
<proteinExistence type="predicted"/>